<proteinExistence type="predicted"/>
<keyword evidence="2" id="KW-1185">Reference proteome</keyword>
<name>A0A8H6X4R9_9AGAR</name>
<evidence type="ECO:0000313" key="2">
    <source>
        <dbReference type="Proteomes" id="UP000620124"/>
    </source>
</evidence>
<dbReference type="EMBL" id="JACAZI010000026">
    <property type="protein sequence ID" value="KAF7334458.1"/>
    <property type="molecule type" value="Genomic_DNA"/>
</dbReference>
<evidence type="ECO:0000313" key="1">
    <source>
        <dbReference type="EMBL" id="KAF7334458.1"/>
    </source>
</evidence>
<protein>
    <recommendedName>
        <fullName evidence="3">EthD domain-containing protein</fullName>
    </recommendedName>
</protein>
<dbReference type="Proteomes" id="UP000620124">
    <property type="component" value="Unassembled WGS sequence"/>
</dbReference>
<reference evidence="1" key="1">
    <citation type="submission" date="2020-05" db="EMBL/GenBank/DDBJ databases">
        <title>Mycena genomes resolve the evolution of fungal bioluminescence.</title>
        <authorList>
            <person name="Tsai I.J."/>
        </authorList>
    </citation>
    <scope>NUCLEOTIDE SEQUENCE</scope>
    <source>
        <strain evidence="1">CCC161011</strain>
    </source>
</reference>
<sequence length="251" mass="27703">MSPSLMKDRCVAFGIYEAPAQLSKQEFDAKLQQLADDLIEVPSIQKHVLKFDLMLPTNHLDEYFKTIGIPPPTPLVIFRVECESPDYMAQVFSDTEFQRVLVGGAGFDLPKGSWFTADVVTRIDSEVSTAKDHIHAVVIAKVPHHIAIEQFREQVKASHDAFFSLPVAQKVFLRHILASPNDALNAHIQTAGLTVAEPTFIVYFEAESVERVMELVANAESAKSAETGMKEVGSQLDNCGFSADVVTKINS</sequence>
<accession>A0A8H6X4R9</accession>
<gene>
    <name evidence="1" type="ORF">MVEN_02275300</name>
</gene>
<dbReference type="AlphaFoldDB" id="A0A8H6X4R9"/>
<organism evidence="1 2">
    <name type="scientific">Mycena venus</name>
    <dbReference type="NCBI Taxonomy" id="2733690"/>
    <lineage>
        <taxon>Eukaryota</taxon>
        <taxon>Fungi</taxon>
        <taxon>Dikarya</taxon>
        <taxon>Basidiomycota</taxon>
        <taxon>Agaricomycotina</taxon>
        <taxon>Agaricomycetes</taxon>
        <taxon>Agaricomycetidae</taxon>
        <taxon>Agaricales</taxon>
        <taxon>Marasmiineae</taxon>
        <taxon>Mycenaceae</taxon>
        <taxon>Mycena</taxon>
    </lineage>
</organism>
<evidence type="ECO:0008006" key="3">
    <source>
        <dbReference type="Google" id="ProtNLM"/>
    </source>
</evidence>
<comment type="caution">
    <text evidence="1">The sequence shown here is derived from an EMBL/GenBank/DDBJ whole genome shotgun (WGS) entry which is preliminary data.</text>
</comment>
<dbReference type="OrthoDB" id="2886003at2759"/>